<dbReference type="AlphaFoldDB" id="A0A3E4Q221"/>
<keyword evidence="4 6" id="KW-0238">DNA-binding</keyword>
<dbReference type="GO" id="GO:0003677">
    <property type="term" value="F:DNA binding"/>
    <property type="evidence" value="ECO:0007669"/>
    <property type="project" value="UniProtKB-UniRule"/>
</dbReference>
<organism evidence="9 10">
    <name type="scientific">Dorea formicigenerans</name>
    <dbReference type="NCBI Taxonomy" id="39486"/>
    <lineage>
        <taxon>Bacteria</taxon>
        <taxon>Bacillati</taxon>
        <taxon>Bacillota</taxon>
        <taxon>Clostridia</taxon>
        <taxon>Lachnospirales</taxon>
        <taxon>Lachnospiraceae</taxon>
        <taxon>Dorea</taxon>
    </lineage>
</organism>
<proteinExistence type="inferred from homology"/>
<evidence type="ECO:0000256" key="6">
    <source>
        <dbReference type="PROSITE-ProRule" id="PRU01248"/>
    </source>
</evidence>
<dbReference type="InterPro" id="IPR002104">
    <property type="entry name" value="Integrase_catalytic"/>
</dbReference>
<evidence type="ECO:0000313" key="9">
    <source>
        <dbReference type="EMBL" id="RGK86250.1"/>
    </source>
</evidence>
<dbReference type="InterPro" id="IPR004107">
    <property type="entry name" value="Integrase_SAM-like_N"/>
</dbReference>
<dbReference type="InterPro" id="IPR011010">
    <property type="entry name" value="DNA_brk_join_enz"/>
</dbReference>
<dbReference type="InterPro" id="IPR010998">
    <property type="entry name" value="Integrase_recombinase_N"/>
</dbReference>
<dbReference type="InterPro" id="IPR044068">
    <property type="entry name" value="CB"/>
</dbReference>
<dbReference type="EMBL" id="QSRA01000001">
    <property type="protein sequence ID" value="RGK86250.1"/>
    <property type="molecule type" value="Genomic_DNA"/>
</dbReference>
<dbReference type="RefSeq" id="WP_005336943.1">
    <property type="nucleotide sequence ID" value="NZ_QSRA01000001.1"/>
</dbReference>
<dbReference type="PROSITE" id="PS51900">
    <property type="entry name" value="CB"/>
    <property type="match status" value="1"/>
</dbReference>
<gene>
    <name evidence="9" type="ORF">DXC93_00010</name>
</gene>
<evidence type="ECO:0000256" key="4">
    <source>
        <dbReference type="ARBA" id="ARBA00023125"/>
    </source>
</evidence>
<dbReference type="PANTHER" id="PTHR30349">
    <property type="entry name" value="PHAGE INTEGRASE-RELATED"/>
    <property type="match status" value="1"/>
</dbReference>
<feature type="domain" description="Core-binding (CB)" evidence="8">
    <location>
        <begin position="1"/>
        <end position="85"/>
    </location>
</feature>
<dbReference type="PROSITE" id="PS51898">
    <property type="entry name" value="TYR_RECOMBINASE"/>
    <property type="match status" value="1"/>
</dbReference>
<dbReference type="InterPro" id="IPR050090">
    <property type="entry name" value="Tyrosine_recombinase_XerCD"/>
</dbReference>
<dbReference type="Gene3D" id="1.10.443.10">
    <property type="entry name" value="Intergrase catalytic core"/>
    <property type="match status" value="1"/>
</dbReference>
<comment type="caution">
    <text evidence="9">The sequence shown here is derived from an EMBL/GenBank/DDBJ whole genome shotgun (WGS) entry which is preliminary data.</text>
</comment>
<keyword evidence="5" id="KW-0233">DNA recombination</keyword>
<evidence type="ECO:0000259" key="7">
    <source>
        <dbReference type="PROSITE" id="PS51898"/>
    </source>
</evidence>
<reference evidence="9 10" key="1">
    <citation type="submission" date="2018-08" db="EMBL/GenBank/DDBJ databases">
        <title>A genome reference for cultivated species of the human gut microbiota.</title>
        <authorList>
            <person name="Zou Y."/>
            <person name="Xue W."/>
            <person name="Luo G."/>
        </authorList>
    </citation>
    <scope>NUCLEOTIDE SEQUENCE [LARGE SCALE GENOMIC DNA]</scope>
    <source>
        <strain evidence="9 10">TF09-3</strain>
    </source>
</reference>
<evidence type="ECO:0000256" key="1">
    <source>
        <dbReference type="ARBA" id="ARBA00003283"/>
    </source>
</evidence>
<name>A0A3E4Q221_9FIRM</name>
<dbReference type="SUPFAM" id="SSF56349">
    <property type="entry name" value="DNA breaking-rejoining enzymes"/>
    <property type="match status" value="1"/>
</dbReference>
<evidence type="ECO:0000256" key="2">
    <source>
        <dbReference type="ARBA" id="ARBA00008857"/>
    </source>
</evidence>
<evidence type="ECO:0000259" key="8">
    <source>
        <dbReference type="PROSITE" id="PS51900"/>
    </source>
</evidence>
<dbReference type="Proteomes" id="UP000261324">
    <property type="component" value="Unassembled WGS sequence"/>
</dbReference>
<dbReference type="InterPro" id="IPR013762">
    <property type="entry name" value="Integrase-like_cat_sf"/>
</dbReference>
<dbReference type="Pfam" id="PF00589">
    <property type="entry name" value="Phage_integrase"/>
    <property type="match status" value="1"/>
</dbReference>
<feature type="domain" description="Tyr recombinase" evidence="7">
    <location>
        <begin position="102"/>
        <end position="277"/>
    </location>
</feature>
<protein>
    <recommendedName>
        <fullName evidence="11">Integrase</fullName>
    </recommendedName>
</protein>
<sequence length="288" mass="34077">MDKYFNSYREMISLRGLTDHTIKSYSTYIKAYFDFLTDVIHKSPEDVSWDEMRQFIGWVQNTRSLSDRTINAVISQLRFFTIYVLHKPWDDTQLPFRKFDKYLPYVPSQQEVKTFISTIPDLKQKAMIALMYSSGLRIGEVCHLKYQDIERSNMRIHISHSKNRSDRYAVLSKTALEILTQYWFAYHKPVDWLFPKQHNKSKPIDTFYLSRHIHEHEQRLGWPKRITCHSFRHAFGTHLYENGADLLTIQAYLGHRSLESTTIYVHLATSSMRKAISPFDMMGGDFLA</sequence>
<comment type="similarity">
    <text evidence="2">Belongs to the 'phage' integrase family.</text>
</comment>
<evidence type="ECO:0000256" key="5">
    <source>
        <dbReference type="ARBA" id="ARBA00023172"/>
    </source>
</evidence>
<dbReference type="Gene3D" id="1.10.150.130">
    <property type="match status" value="1"/>
</dbReference>
<keyword evidence="3" id="KW-0229">DNA integration</keyword>
<accession>A0A3E4Q221</accession>
<evidence type="ECO:0000256" key="3">
    <source>
        <dbReference type="ARBA" id="ARBA00022908"/>
    </source>
</evidence>
<evidence type="ECO:0008006" key="11">
    <source>
        <dbReference type="Google" id="ProtNLM"/>
    </source>
</evidence>
<dbReference type="GO" id="GO:0006310">
    <property type="term" value="P:DNA recombination"/>
    <property type="evidence" value="ECO:0007669"/>
    <property type="project" value="UniProtKB-KW"/>
</dbReference>
<comment type="function">
    <text evidence="1">Site-specific tyrosine recombinase, which acts by catalyzing the cutting and rejoining of the recombining DNA molecules.</text>
</comment>
<dbReference type="PANTHER" id="PTHR30349:SF41">
    <property type="entry name" value="INTEGRASE_RECOMBINASE PROTEIN MJ0367-RELATED"/>
    <property type="match status" value="1"/>
</dbReference>
<dbReference type="GO" id="GO:0015074">
    <property type="term" value="P:DNA integration"/>
    <property type="evidence" value="ECO:0007669"/>
    <property type="project" value="UniProtKB-KW"/>
</dbReference>
<dbReference type="Pfam" id="PF13495">
    <property type="entry name" value="Phage_int_SAM_4"/>
    <property type="match status" value="1"/>
</dbReference>
<evidence type="ECO:0000313" key="10">
    <source>
        <dbReference type="Proteomes" id="UP000261324"/>
    </source>
</evidence>